<feature type="chain" id="PRO_5039189208" evidence="4">
    <location>
        <begin position="30"/>
        <end position="321"/>
    </location>
</feature>
<evidence type="ECO:0000256" key="2">
    <source>
        <dbReference type="ARBA" id="ARBA00010742"/>
    </source>
</evidence>
<dbReference type="Pfam" id="PF13379">
    <property type="entry name" value="NMT1_2"/>
    <property type="match status" value="1"/>
</dbReference>
<dbReference type="InterPro" id="IPR001638">
    <property type="entry name" value="Solute-binding_3/MltF_N"/>
</dbReference>
<evidence type="ECO:0000256" key="4">
    <source>
        <dbReference type="SAM" id="SignalP"/>
    </source>
</evidence>
<keyword evidence="3 4" id="KW-0732">Signal</keyword>
<comment type="similarity">
    <text evidence="2">Belongs to the bacterial solute-binding protein SsuA/TauA family.</text>
</comment>
<proteinExistence type="inferred from homology"/>
<comment type="subcellular location">
    <subcellularLocation>
        <location evidence="1">Periplasm</location>
    </subcellularLocation>
</comment>
<evidence type="ECO:0000256" key="3">
    <source>
        <dbReference type="ARBA" id="ARBA00022729"/>
    </source>
</evidence>
<dbReference type="SUPFAM" id="SSF53850">
    <property type="entry name" value="Periplasmic binding protein-like II"/>
    <property type="match status" value="1"/>
</dbReference>
<evidence type="ECO:0000313" key="7">
    <source>
        <dbReference type="Proteomes" id="UP000422764"/>
    </source>
</evidence>
<accession>A0A6I6ESX0</accession>
<evidence type="ECO:0000259" key="5">
    <source>
        <dbReference type="SMART" id="SM00062"/>
    </source>
</evidence>
<dbReference type="AlphaFoldDB" id="A0A6I6ESX0"/>
<dbReference type="PROSITE" id="PS51257">
    <property type="entry name" value="PROKAR_LIPOPROTEIN"/>
    <property type="match status" value="1"/>
</dbReference>
<protein>
    <submittedName>
        <fullName evidence="6">Transporter substrate-binding domain-containing protein</fullName>
    </submittedName>
</protein>
<dbReference type="Proteomes" id="UP000422764">
    <property type="component" value="Chromosome"/>
</dbReference>
<feature type="domain" description="Solute-binding protein family 3/N-terminal" evidence="5">
    <location>
        <begin position="41"/>
        <end position="269"/>
    </location>
</feature>
<dbReference type="PANTHER" id="PTHR30024:SF47">
    <property type="entry name" value="TAURINE-BINDING PERIPLASMIC PROTEIN"/>
    <property type="match status" value="1"/>
</dbReference>
<dbReference type="SMART" id="SM00062">
    <property type="entry name" value="PBPb"/>
    <property type="match status" value="1"/>
</dbReference>
<dbReference type="PANTHER" id="PTHR30024">
    <property type="entry name" value="ALIPHATIC SULFONATES-BINDING PROTEIN-RELATED"/>
    <property type="match status" value="1"/>
</dbReference>
<keyword evidence="7" id="KW-1185">Reference proteome</keyword>
<evidence type="ECO:0000313" key="6">
    <source>
        <dbReference type="EMBL" id="QGU96729.1"/>
    </source>
</evidence>
<evidence type="ECO:0000256" key="1">
    <source>
        <dbReference type="ARBA" id="ARBA00004418"/>
    </source>
</evidence>
<gene>
    <name evidence="6" type="ORF">GOM49_18010</name>
</gene>
<dbReference type="GO" id="GO:0042597">
    <property type="term" value="C:periplasmic space"/>
    <property type="evidence" value="ECO:0007669"/>
    <property type="project" value="UniProtKB-SubCell"/>
</dbReference>
<feature type="signal peptide" evidence="4">
    <location>
        <begin position="1"/>
        <end position="29"/>
    </location>
</feature>
<organism evidence="6 7">
    <name type="scientific">Clostridium bovifaecis</name>
    <dbReference type="NCBI Taxonomy" id="2184719"/>
    <lineage>
        <taxon>Bacteria</taxon>
        <taxon>Bacillati</taxon>
        <taxon>Bacillota</taxon>
        <taxon>Clostridia</taxon>
        <taxon>Eubacteriales</taxon>
        <taxon>Clostridiaceae</taxon>
        <taxon>Clostridium</taxon>
    </lineage>
</organism>
<name>A0A6I6ESX0_9CLOT</name>
<dbReference type="EMBL" id="CP046522">
    <property type="protein sequence ID" value="QGU96729.1"/>
    <property type="molecule type" value="Genomic_DNA"/>
</dbReference>
<sequence length="321" mass="34656">MGGLKMVKLKKILAVVTASILMISLSACSAKKQDAAKSEQTLSIGAIGSIDVVPIVIANEKGFFKKQGVDVNFQPFKSSKDRDAAFQGGNLDGIIFDEVAACLYQNGGFNVKITGVTDGDFMLIANSKSGIKSIGDIKGKSIAISEKTAIEYTLDQILEKNSLDPKDIKKSMVPAVPTRLEMLRNNKVDAALLPEPFATIAIKDGGVLLGSASKLASYPSVTGFTQKSIDGKGNEIRAFYKAYNEAVDYINSTPISEYEDIVMKTVGYPDDMKGRITLPKFRKNILPSEVEIKTAIDWTSRNGLIKESLSSKDLVNDIGIK</sequence>
<reference evidence="6 7" key="1">
    <citation type="submission" date="2019-12" db="EMBL/GenBank/DDBJ databases">
        <title>Genome sequenceing of Clostridium bovifaecis.</title>
        <authorList>
            <person name="Yao Y."/>
        </authorList>
    </citation>
    <scope>NUCLEOTIDE SEQUENCE [LARGE SCALE GENOMIC DNA]</scope>
    <source>
        <strain evidence="6 7">BXX</strain>
    </source>
</reference>
<dbReference type="Gene3D" id="3.40.190.10">
    <property type="entry name" value="Periplasmic binding protein-like II"/>
    <property type="match status" value="2"/>
</dbReference>